<keyword evidence="2" id="KW-0614">Plasmid</keyword>
<name>A0A2Z4YR93_RHILE</name>
<geneLocation type="plasmid" evidence="2 3">
    <name>unnamed1</name>
</geneLocation>
<accession>A0A2Z4YR93</accession>
<evidence type="ECO:0000313" key="2">
    <source>
        <dbReference type="EMBL" id="AXA42962.1"/>
    </source>
</evidence>
<organism evidence="2 3">
    <name type="scientific">Rhizobium leguminosarum</name>
    <dbReference type="NCBI Taxonomy" id="384"/>
    <lineage>
        <taxon>Bacteria</taxon>
        <taxon>Pseudomonadati</taxon>
        <taxon>Pseudomonadota</taxon>
        <taxon>Alphaproteobacteria</taxon>
        <taxon>Hyphomicrobiales</taxon>
        <taxon>Rhizobiaceae</taxon>
        <taxon>Rhizobium/Agrobacterium group</taxon>
        <taxon>Rhizobium</taxon>
    </lineage>
</organism>
<sequence length="121" mass="13097">MLVTDRDCQTGGARFAVPTLGEIDGKLLVSEVIAISCLRQLFAHANDTVMPAIKRRIRRSLEARCQAEKLCHDDTEAAVEYAFQLVEAAAEAAGRKSTASSKPGGCETIRRLRAMHGPSGR</sequence>
<evidence type="ECO:0000313" key="3">
    <source>
        <dbReference type="Proteomes" id="UP000251166"/>
    </source>
</evidence>
<feature type="region of interest" description="Disordered" evidence="1">
    <location>
        <begin position="94"/>
        <end position="121"/>
    </location>
</feature>
<protein>
    <submittedName>
        <fullName evidence="2">Uncharacterized protein</fullName>
    </submittedName>
</protein>
<dbReference type="Proteomes" id="UP000251166">
    <property type="component" value="Plasmid unnamed1"/>
</dbReference>
<reference evidence="2 3" key="1">
    <citation type="submission" date="2018-07" db="EMBL/GenBank/DDBJ databases">
        <title>Rhizobium leguminosarum strain:ATCC 14479 Genome sequencing and assembly.</title>
        <authorList>
            <person name="Chakraborty R."/>
        </authorList>
    </citation>
    <scope>NUCLEOTIDE SEQUENCE [LARGE SCALE GENOMIC DNA]</scope>
    <source>
        <strain evidence="2 3">ATCC 14479</strain>
        <plasmid evidence="3">Plasmid unnamed1</plasmid>
    </source>
</reference>
<dbReference type="EMBL" id="CP030761">
    <property type="protein sequence ID" value="AXA42962.1"/>
    <property type="molecule type" value="Genomic_DNA"/>
</dbReference>
<dbReference type="AlphaFoldDB" id="A0A2Z4YR93"/>
<evidence type="ECO:0000256" key="1">
    <source>
        <dbReference type="SAM" id="MobiDB-lite"/>
    </source>
</evidence>
<gene>
    <name evidence="2" type="ORF">DLJ82_5401</name>
</gene>
<proteinExistence type="predicted"/>